<organism evidence="2 3">
    <name type="scientific">Noviherbaspirillum aridicola</name>
    <dbReference type="NCBI Taxonomy" id="2849687"/>
    <lineage>
        <taxon>Bacteria</taxon>
        <taxon>Pseudomonadati</taxon>
        <taxon>Pseudomonadota</taxon>
        <taxon>Betaproteobacteria</taxon>
        <taxon>Burkholderiales</taxon>
        <taxon>Oxalobacteraceae</taxon>
        <taxon>Noviherbaspirillum</taxon>
    </lineage>
</organism>
<dbReference type="InterPro" id="IPR039315">
    <property type="entry name" value="CheW"/>
</dbReference>
<dbReference type="PANTHER" id="PTHR22617:SF43">
    <property type="entry name" value="PROTEIN PILI"/>
    <property type="match status" value="1"/>
</dbReference>
<dbReference type="SUPFAM" id="SSF50341">
    <property type="entry name" value="CheW-like"/>
    <property type="match status" value="1"/>
</dbReference>
<proteinExistence type="predicted"/>
<feature type="domain" description="CheW-like" evidence="1">
    <location>
        <begin position="1"/>
        <end position="142"/>
    </location>
</feature>
<dbReference type="RefSeq" id="WP_220808175.1">
    <property type="nucleotide sequence ID" value="NZ_BPMK01000008.1"/>
</dbReference>
<evidence type="ECO:0000313" key="3">
    <source>
        <dbReference type="Proteomes" id="UP000887222"/>
    </source>
</evidence>
<dbReference type="Pfam" id="PF01584">
    <property type="entry name" value="CheW"/>
    <property type="match status" value="1"/>
</dbReference>
<dbReference type="EMBL" id="BPMK01000008">
    <property type="protein sequence ID" value="GIZ52007.1"/>
    <property type="molecule type" value="Genomic_DNA"/>
</dbReference>
<dbReference type="Gene3D" id="2.30.30.40">
    <property type="entry name" value="SH3 Domains"/>
    <property type="match status" value="1"/>
</dbReference>
<dbReference type="Gene3D" id="2.40.50.180">
    <property type="entry name" value="CheA-289, Domain 4"/>
    <property type="match status" value="1"/>
</dbReference>
<protein>
    <submittedName>
        <fullName evidence="2">Chemotaxis protein CheW</fullName>
    </submittedName>
</protein>
<keyword evidence="3" id="KW-1185">Reference proteome</keyword>
<dbReference type="PANTHER" id="PTHR22617">
    <property type="entry name" value="CHEMOTAXIS SENSOR HISTIDINE KINASE-RELATED"/>
    <property type="match status" value="1"/>
</dbReference>
<dbReference type="PROSITE" id="PS50851">
    <property type="entry name" value="CHEW"/>
    <property type="match status" value="1"/>
</dbReference>
<dbReference type="SMART" id="SM00260">
    <property type="entry name" value="CheW"/>
    <property type="match status" value="1"/>
</dbReference>
<name>A0ABQ4Q4M7_9BURK</name>
<reference evidence="2 3" key="1">
    <citation type="journal article" date="2022" name="Int. J. Syst. Evol. Microbiol.">
        <title>Noviherbaspirillum aridicola sp. nov., isolated from an arid soil in Pakistan.</title>
        <authorList>
            <person name="Khan I.U."/>
            <person name="Saqib M."/>
            <person name="Amin A."/>
            <person name="Hussain F."/>
            <person name="Li L."/>
            <person name="Liu Y.H."/>
            <person name="Fang B.Z."/>
            <person name="Ahmed I."/>
            <person name="Li W.J."/>
        </authorList>
    </citation>
    <scope>NUCLEOTIDE SEQUENCE [LARGE SCALE GENOMIC DNA]</scope>
    <source>
        <strain evidence="2 3">NCCP-691</strain>
    </source>
</reference>
<evidence type="ECO:0000259" key="1">
    <source>
        <dbReference type="PROSITE" id="PS50851"/>
    </source>
</evidence>
<comment type="caution">
    <text evidence="2">The sequence shown here is derived from an EMBL/GenBank/DDBJ whole genome shotgun (WGS) entry which is preliminary data.</text>
</comment>
<evidence type="ECO:0000313" key="2">
    <source>
        <dbReference type="EMBL" id="GIZ52007.1"/>
    </source>
</evidence>
<dbReference type="InterPro" id="IPR036061">
    <property type="entry name" value="CheW-like_dom_sf"/>
</dbReference>
<sequence>MQFLIFHLGQDRYGLPTREVLRVLPLMELKRLPGAPDFVAGLMNLHGQAVPVLDLCRLACGRDCAAQFDTRILLVSYHAGGQDRPLGLVAERVSGVRTIDASAFEAMPVSNPAAPWLGRVSAGADGMLQLVEPAALLDAQVCALLYPDGGVTQ</sequence>
<accession>A0ABQ4Q4M7</accession>
<gene>
    <name evidence="2" type="ORF">NCCP691_20210</name>
</gene>
<dbReference type="InterPro" id="IPR002545">
    <property type="entry name" value="CheW-lke_dom"/>
</dbReference>
<dbReference type="Proteomes" id="UP000887222">
    <property type="component" value="Unassembled WGS sequence"/>
</dbReference>